<dbReference type="Gene3D" id="3.40.50.150">
    <property type="entry name" value="Vaccinia Virus protein VP39"/>
    <property type="match status" value="1"/>
</dbReference>
<dbReference type="CDD" id="cd02440">
    <property type="entry name" value="AdoMet_MTases"/>
    <property type="match status" value="1"/>
</dbReference>
<evidence type="ECO:0000256" key="1">
    <source>
        <dbReference type="ARBA" id="ARBA00004953"/>
    </source>
</evidence>
<feature type="domain" description="Tetrapyrrole methylase" evidence="6">
    <location>
        <begin position="1"/>
        <end position="187"/>
    </location>
</feature>
<comment type="caution">
    <text evidence="7">The sequence shown here is derived from an EMBL/GenBank/DDBJ whole genome shotgun (WGS) entry which is preliminary data.</text>
</comment>
<evidence type="ECO:0000313" key="7">
    <source>
        <dbReference type="EMBL" id="EKX90679.1"/>
    </source>
</evidence>
<dbReference type="PIRSF" id="PIRSF036428">
    <property type="entry name" value="CobL"/>
    <property type="match status" value="1"/>
</dbReference>
<dbReference type="NCBIfam" id="TIGR02467">
    <property type="entry name" value="CbiE"/>
    <property type="match status" value="1"/>
</dbReference>
<dbReference type="GO" id="GO:0009236">
    <property type="term" value="P:cobalamin biosynthetic process"/>
    <property type="evidence" value="ECO:0007669"/>
    <property type="project" value="UniProtKB-UniPathway"/>
</dbReference>
<dbReference type="GO" id="GO:0032259">
    <property type="term" value="P:methylation"/>
    <property type="evidence" value="ECO:0007669"/>
    <property type="project" value="UniProtKB-KW"/>
</dbReference>
<evidence type="ECO:0000256" key="3">
    <source>
        <dbReference type="ARBA" id="ARBA00022603"/>
    </source>
</evidence>
<dbReference type="PANTHER" id="PTHR43182:SF1">
    <property type="entry name" value="COBALT-PRECORRIN-7 C(5)-METHYLTRANSFERASE"/>
    <property type="match status" value="1"/>
</dbReference>
<evidence type="ECO:0000256" key="2">
    <source>
        <dbReference type="ARBA" id="ARBA00022573"/>
    </source>
</evidence>
<dbReference type="CDD" id="cd11644">
    <property type="entry name" value="Precorrin-6Y-MT"/>
    <property type="match status" value="1"/>
</dbReference>
<dbReference type="InterPro" id="IPR035996">
    <property type="entry name" value="4pyrrol_Methylase_sf"/>
</dbReference>
<dbReference type="InterPro" id="IPR029063">
    <property type="entry name" value="SAM-dependent_MTases_sf"/>
</dbReference>
<keyword evidence="5" id="KW-0949">S-adenosyl-L-methionine</keyword>
<gene>
    <name evidence="7" type="ORF">HMPREF9997_01175</name>
</gene>
<keyword evidence="8" id="KW-1185">Reference proteome</keyword>
<accession>L1MIB4</accession>
<dbReference type="Gene3D" id="3.40.1010.10">
    <property type="entry name" value="Cobalt-precorrin-4 Transmethylase, Domain 1"/>
    <property type="match status" value="1"/>
</dbReference>
<evidence type="ECO:0000259" key="6">
    <source>
        <dbReference type="Pfam" id="PF00590"/>
    </source>
</evidence>
<dbReference type="NCBIfam" id="TIGR02469">
    <property type="entry name" value="CbiT"/>
    <property type="match status" value="1"/>
</dbReference>
<evidence type="ECO:0000313" key="8">
    <source>
        <dbReference type="Proteomes" id="UP000010445"/>
    </source>
</evidence>
<proteinExistence type="predicted"/>
<dbReference type="eggNOG" id="COG2242">
    <property type="taxonomic scope" value="Bacteria"/>
</dbReference>
<name>L1MIB4_9CORY</name>
<dbReference type="EMBL" id="AMEM01000017">
    <property type="protein sequence ID" value="EKX90679.1"/>
    <property type="molecule type" value="Genomic_DNA"/>
</dbReference>
<dbReference type="InterPro" id="IPR006365">
    <property type="entry name" value="Cbl_synth_CobL"/>
</dbReference>
<dbReference type="AlphaFoldDB" id="L1MIB4"/>
<dbReference type="SUPFAM" id="SSF53335">
    <property type="entry name" value="S-adenosyl-L-methionine-dependent methyltransferases"/>
    <property type="match status" value="1"/>
</dbReference>
<protein>
    <submittedName>
        <fullName evidence="7">Precorrin-6y C5,15-methyltransferase (Decarboxylating), CbiE subunit</fullName>
    </submittedName>
</protein>
<dbReference type="SUPFAM" id="SSF53790">
    <property type="entry name" value="Tetrapyrrole methylase"/>
    <property type="match status" value="1"/>
</dbReference>
<dbReference type="eggNOG" id="COG2241">
    <property type="taxonomic scope" value="Bacteria"/>
</dbReference>
<reference evidence="7 8" key="1">
    <citation type="submission" date="2012-05" db="EMBL/GenBank/DDBJ databases">
        <authorList>
            <person name="Weinstock G."/>
            <person name="Sodergren E."/>
            <person name="Lobos E.A."/>
            <person name="Fulton L."/>
            <person name="Fulton R."/>
            <person name="Courtney L."/>
            <person name="Fronick C."/>
            <person name="O'Laughlin M."/>
            <person name="Godfrey J."/>
            <person name="Wilson R.M."/>
            <person name="Miner T."/>
            <person name="Farmer C."/>
            <person name="Delehaunty K."/>
            <person name="Cordes M."/>
            <person name="Minx P."/>
            <person name="Tomlinson C."/>
            <person name="Chen J."/>
            <person name="Wollam A."/>
            <person name="Pepin K.H."/>
            <person name="Bhonagiri V."/>
            <person name="Zhang X."/>
            <person name="Suruliraj S."/>
            <person name="Warren W."/>
            <person name="Mitreva M."/>
            <person name="Mardis E.R."/>
            <person name="Wilson R.K."/>
        </authorList>
    </citation>
    <scope>NUCLEOTIDE SEQUENCE [LARGE SCALE GENOMIC DNA]</scope>
    <source>
        <strain evidence="7 8">F0235</strain>
    </source>
</reference>
<organism evidence="7 8">
    <name type="scientific">Corynebacterium durum F0235</name>
    <dbReference type="NCBI Taxonomy" id="1035195"/>
    <lineage>
        <taxon>Bacteria</taxon>
        <taxon>Bacillati</taxon>
        <taxon>Actinomycetota</taxon>
        <taxon>Actinomycetes</taxon>
        <taxon>Mycobacteriales</taxon>
        <taxon>Corynebacteriaceae</taxon>
        <taxon>Corynebacterium</taxon>
    </lineage>
</organism>
<keyword evidence="4 7" id="KW-0808">Transferase</keyword>
<dbReference type="InterPro" id="IPR050714">
    <property type="entry name" value="Cobalamin_biosynth_MTase"/>
</dbReference>
<dbReference type="InterPro" id="IPR000878">
    <property type="entry name" value="4pyrrol_Mease"/>
</dbReference>
<dbReference type="InterPro" id="IPR014008">
    <property type="entry name" value="Cbl_synth_MTase_CbiT"/>
</dbReference>
<keyword evidence="3 7" id="KW-0489">Methyltransferase</keyword>
<evidence type="ECO:0000256" key="5">
    <source>
        <dbReference type="ARBA" id="ARBA00022691"/>
    </source>
</evidence>
<dbReference type="Proteomes" id="UP000010445">
    <property type="component" value="Unassembled WGS sequence"/>
</dbReference>
<dbReference type="InterPro" id="IPR012818">
    <property type="entry name" value="CbiE"/>
</dbReference>
<keyword evidence="2" id="KW-0169">Cobalamin biosynthesis</keyword>
<comment type="pathway">
    <text evidence="1">Cofactor biosynthesis; adenosylcobalamin biosynthesis.</text>
</comment>
<dbReference type="PATRIC" id="fig|1035195.3.peg.1055"/>
<dbReference type="Pfam" id="PF00590">
    <property type="entry name" value="TP_methylase"/>
    <property type="match status" value="1"/>
</dbReference>
<evidence type="ECO:0000256" key="4">
    <source>
        <dbReference type="ARBA" id="ARBA00022679"/>
    </source>
</evidence>
<dbReference type="HOGENOM" id="CLU_031955_0_0_11"/>
<sequence length="398" mass="42183">MIVIVGIGADGFTGMGAAAQKVVRDAEVIVGSWRQLSLLPDHIPAKRRPWPSPMLPGIVPLFESLEGMRVVVLGSGDPMFHGIGTTLCRLLGPERIRVIPVASSASLTCARLGWAVDRTPVVSLVSNPVSSIIPLVDQGEPFLVLGRDETTPTEVCTLLRNLGHAAATVHVLSDIGSSDEQHNRFTATDDPQPISALNVIAIQPDGPTRSIVPGLSDDSYDTDGQLTKQHIRALTICSLAPRPGEVLWDIGGGSGSIAIEWLRSSPRTRAWCAESDEVRATRITANANALGVPHLRVVGAAPESLIDAPAPDAVFIGGGLTAEGVFDAAWAGLKPGGRLVANAVTIESEQMLWQLRQRFGGQISRFDISTEHAIGGFTALKAALPVTQWRVVKEGSNE</sequence>
<dbReference type="InterPro" id="IPR014777">
    <property type="entry name" value="4pyrrole_Mease_sub1"/>
</dbReference>
<dbReference type="UniPathway" id="UPA00148"/>
<dbReference type="PANTHER" id="PTHR43182">
    <property type="entry name" value="COBALT-PRECORRIN-6B C(15)-METHYLTRANSFERASE (DECARBOXYLATING)"/>
    <property type="match status" value="1"/>
</dbReference>
<dbReference type="STRING" id="1035195.HMPREF9997_01175"/>
<dbReference type="GO" id="GO:0008276">
    <property type="term" value="F:protein methyltransferase activity"/>
    <property type="evidence" value="ECO:0007669"/>
    <property type="project" value="InterPro"/>
</dbReference>